<dbReference type="PANTHER" id="PTHR44167:SF31">
    <property type="entry name" value="PROTEIN CBG02007"/>
    <property type="match status" value="1"/>
</dbReference>
<dbReference type="RefSeq" id="WP_091500262.1">
    <property type="nucleotide sequence ID" value="NZ_FODJ01000017.1"/>
</dbReference>
<keyword evidence="3" id="KW-0418">Kinase</keyword>
<dbReference type="OrthoDB" id="583109at2"/>
<dbReference type="STRING" id="872970.SAMN04488134_11716"/>
<dbReference type="GO" id="GO:0005737">
    <property type="term" value="C:cytoplasm"/>
    <property type="evidence" value="ECO:0007669"/>
    <property type="project" value="TreeGrafter"/>
</dbReference>
<sequence>MLNQSKPTLAFNLKPGTRLVGKWKRNSYVIQQVLGKGAIGAVYLAKQSDKKLVALKISDKVASISSEINVLQKLAKVRGNSPGPSLYEVDDWLAPDGICYPFYTMEYVQGSELSSFLNNRGSAWLGLLLSQLLEELDQLHQIGFIVGDLKLENVIVTNSPIRLRFIDVGGVTQIGRSVKEYTEFYDRGYWQCGDRKAEPSYDLFALAMLALQCVYPNRFKKTEDAKGLLLAKIKQAKVLSAYELVLSRAVSGRYQTAISMRQDLKKVLILQTKVEQPTATVHKGRSQNRDWLEIFMFGLSSLIFYLLTAFY</sequence>
<reference evidence="3 4" key="1">
    <citation type="submission" date="2016-10" db="EMBL/GenBank/DDBJ databases">
        <authorList>
            <person name="de Groot N.N."/>
        </authorList>
    </citation>
    <scope>NUCLEOTIDE SEQUENCE [LARGE SCALE GENOMIC DNA]</scope>
    <source>
        <strain evidence="3 4">CGMCC 1.10434</strain>
    </source>
</reference>
<keyword evidence="1" id="KW-0812">Transmembrane</keyword>
<proteinExistence type="predicted"/>
<dbReference type="SUPFAM" id="SSF56112">
    <property type="entry name" value="Protein kinase-like (PK-like)"/>
    <property type="match status" value="1"/>
</dbReference>
<dbReference type="Gene3D" id="1.10.510.10">
    <property type="entry name" value="Transferase(Phosphotransferase) domain 1"/>
    <property type="match status" value="1"/>
</dbReference>
<evidence type="ECO:0000259" key="2">
    <source>
        <dbReference type="PROSITE" id="PS50011"/>
    </source>
</evidence>
<keyword evidence="3" id="KW-0723">Serine/threonine-protein kinase</keyword>
<dbReference type="Pfam" id="PF00069">
    <property type="entry name" value="Pkinase"/>
    <property type="match status" value="1"/>
</dbReference>
<gene>
    <name evidence="3" type="ORF">SAMN04488134_11716</name>
</gene>
<keyword evidence="4" id="KW-1185">Reference proteome</keyword>
<dbReference type="InterPro" id="IPR011009">
    <property type="entry name" value="Kinase-like_dom_sf"/>
</dbReference>
<keyword evidence="1" id="KW-1133">Transmembrane helix</keyword>
<accession>A0A1H8TLF0</accession>
<name>A0A1H8TLF0_9BACI</name>
<feature type="domain" description="Protein kinase" evidence="2">
    <location>
        <begin position="28"/>
        <end position="269"/>
    </location>
</feature>
<dbReference type="PANTHER" id="PTHR44167">
    <property type="entry name" value="OVARIAN-SPECIFIC SERINE/THREONINE-PROTEIN KINASE LOK-RELATED"/>
    <property type="match status" value="1"/>
</dbReference>
<protein>
    <submittedName>
        <fullName evidence="3">Serine/threonine protein kinase</fullName>
    </submittedName>
</protein>
<keyword evidence="3" id="KW-0808">Transferase</keyword>
<evidence type="ECO:0000256" key="1">
    <source>
        <dbReference type="SAM" id="Phobius"/>
    </source>
</evidence>
<keyword evidence="1" id="KW-0472">Membrane</keyword>
<evidence type="ECO:0000313" key="4">
    <source>
        <dbReference type="Proteomes" id="UP000199300"/>
    </source>
</evidence>
<dbReference type="InterPro" id="IPR000719">
    <property type="entry name" value="Prot_kinase_dom"/>
</dbReference>
<dbReference type="Proteomes" id="UP000199300">
    <property type="component" value="Unassembled WGS sequence"/>
</dbReference>
<dbReference type="AlphaFoldDB" id="A0A1H8TLF0"/>
<organism evidence="3 4">
    <name type="scientific">Amphibacillus marinus</name>
    <dbReference type="NCBI Taxonomy" id="872970"/>
    <lineage>
        <taxon>Bacteria</taxon>
        <taxon>Bacillati</taxon>
        <taxon>Bacillota</taxon>
        <taxon>Bacilli</taxon>
        <taxon>Bacillales</taxon>
        <taxon>Bacillaceae</taxon>
        <taxon>Amphibacillus</taxon>
    </lineage>
</organism>
<dbReference type="SMART" id="SM00220">
    <property type="entry name" value="S_TKc"/>
    <property type="match status" value="1"/>
</dbReference>
<feature type="transmembrane region" description="Helical" evidence="1">
    <location>
        <begin position="291"/>
        <end position="310"/>
    </location>
</feature>
<dbReference type="GO" id="GO:0005524">
    <property type="term" value="F:ATP binding"/>
    <property type="evidence" value="ECO:0007669"/>
    <property type="project" value="InterPro"/>
</dbReference>
<dbReference type="EMBL" id="FODJ01000017">
    <property type="protein sequence ID" value="SEO91413.1"/>
    <property type="molecule type" value="Genomic_DNA"/>
</dbReference>
<evidence type="ECO:0000313" key="3">
    <source>
        <dbReference type="EMBL" id="SEO91413.1"/>
    </source>
</evidence>
<dbReference type="PROSITE" id="PS50011">
    <property type="entry name" value="PROTEIN_KINASE_DOM"/>
    <property type="match status" value="1"/>
</dbReference>
<dbReference type="GO" id="GO:0004674">
    <property type="term" value="F:protein serine/threonine kinase activity"/>
    <property type="evidence" value="ECO:0007669"/>
    <property type="project" value="UniProtKB-KW"/>
</dbReference>